<evidence type="ECO:0008006" key="3">
    <source>
        <dbReference type="Google" id="ProtNLM"/>
    </source>
</evidence>
<gene>
    <name evidence="1" type="ORF">MSZNOR_0646</name>
</gene>
<reference evidence="1 2" key="1">
    <citation type="submission" date="2023-03" db="EMBL/GenBank/DDBJ databases">
        <authorList>
            <person name="Pearce D."/>
        </authorList>
    </citation>
    <scope>NUCLEOTIDE SEQUENCE [LARGE SCALE GENOMIC DNA]</scope>
    <source>
        <strain evidence="1">Msz</strain>
    </source>
</reference>
<dbReference type="Proteomes" id="UP001162030">
    <property type="component" value="Chromosome"/>
</dbReference>
<dbReference type="EMBL" id="OX458333">
    <property type="protein sequence ID" value="CAI8750898.1"/>
    <property type="molecule type" value="Genomic_DNA"/>
</dbReference>
<keyword evidence="2" id="KW-1185">Reference proteome</keyword>
<evidence type="ECO:0000313" key="1">
    <source>
        <dbReference type="EMBL" id="CAI8750898.1"/>
    </source>
</evidence>
<evidence type="ECO:0000313" key="2">
    <source>
        <dbReference type="Proteomes" id="UP001162030"/>
    </source>
</evidence>
<protein>
    <recommendedName>
        <fullName evidence="3">HEPN domain-containing protein</fullName>
    </recommendedName>
</protein>
<proteinExistence type="predicted"/>
<name>A0ABN8X1A1_9GAMM</name>
<accession>A0ABN8X1A1</accession>
<organism evidence="1 2">
    <name type="scientific">Methylocaldum szegediense</name>
    <dbReference type="NCBI Taxonomy" id="73780"/>
    <lineage>
        <taxon>Bacteria</taxon>
        <taxon>Pseudomonadati</taxon>
        <taxon>Pseudomonadota</taxon>
        <taxon>Gammaproteobacteria</taxon>
        <taxon>Methylococcales</taxon>
        <taxon>Methylococcaceae</taxon>
        <taxon>Methylocaldum</taxon>
    </lineage>
</organism>
<sequence>MACIVNDYPYFMIAALYGSCEIVKIRLICLGKCNFTAHSLRKIGNIDSVYLSAFEIVIPHI</sequence>